<dbReference type="KEGG" id="dzi:111295387"/>
<comment type="subcellular location">
    <subcellularLocation>
        <location evidence="1">Nucleus</location>
    </subcellularLocation>
</comment>
<evidence type="ECO:0000256" key="8">
    <source>
        <dbReference type="SAM" id="MobiDB-lite"/>
    </source>
</evidence>
<dbReference type="InterPro" id="IPR007021">
    <property type="entry name" value="DUF659"/>
</dbReference>
<name>A0A6P5YVK2_DURZI</name>
<dbReference type="GeneID" id="111295387"/>
<evidence type="ECO:0000256" key="4">
    <source>
        <dbReference type="ARBA" id="ARBA00022833"/>
    </source>
</evidence>
<evidence type="ECO:0000313" key="11">
    <source>
        <dbReference type="RefSeq" id="XP_022744587.1"/>
    </source>
</evidence>
<keyword evidence="4" id="KW-0862">Zinc</keyword>
<dbReference type="InterPro" id="IPR012337">
    <property type="entry name" value="RNaseH-like_sf"/>
</dbReference>
<evidence type="ECO:0000256" key="3">
    <source>
        <dbReference type="ARBA" id="ARBA00022771"/>
    </source>
</evidence>
<protein>
    <submittedName>
        <fullName evidence="11 12">Uncharacterized protein LOC111295387</fullName>
    </submittedName>
</protein>
<dbReference type="Pfam" id="PF04937">
    <property type="entry name" value="DUF659"/>
    <property type="match status" value="1"/>
</dbReference>
<dbReference type="InterPro" id="IPR003656">
    <property type="entry name" value="Znf_BED"/>
</dbReference>
<evidence type="ECO:0000256" key="2">
    <source>
        <dbReference type="ARBA" id="ARBA00022723"/>
    </source>
</evidence>
<feature type="domain" description="BED-type" evidence="9">
    <location>
        <begin position="13"/>
        <end position="71"/>
    </location>
</feature>
<dbReference type="AlphaFoldDB" id="A0A6P5YVK2"/>
<dbReference type="GO" id="GO:0003677">
    <property type="term" value="F:DNA binding"/>
    <property type="evidence" value="ECO:0007669"/>
    <property type="project" value="UniProtKB-KW"/>
</dbReference>
<dbReference type="GO" id="GO:0046983">
    <property type="term" value="F:protein dimerization activity"/>
    <property type="evidence" value="ECO:0007669"/>
    <property type="project" value="InterPro"/>
</dbReference>
<dbReference type="PANTHER" id="PTHR32166:SF88">
    <property type="entry name" value="HAT TRANSPOSON SUPERFAMILY"/>
    <property type="match status" value="1"/>
</dbReference>
<evidence type="ECO:0000259" key="9">
    <source>
        <dbReference type="PROSITE" id="PS50808"/>
    </source>
</evidence>
<feature type="compositionally biased region" description="Polar residues" evidence="8">
    <location>
        <begin position="131"/>
        <end position="145"/>
    </location>
</feature>
<reference evidence="11 12" key="1">
    <citation type="submission" date="2025-04" db="UniProtKB">
        <authorList>
            <consortium name="RefSeq"/>
        </authorList>
    </citation>
    <scope>IDENTIFICATION</scope>
    <source>
        <tissue evidence="11 12">Fruit stalk</tissue>
    </source>
</reference>
<keyword evidence="10" id="KW-1185">Reference proteome</keyword>
<proteinExistence type="predicted"/>
<dbReference type="PROSITE" id="PS50808">
    <property type="entry name" value="ZF_BED"/>
    <property type="match status" value="1"/>
</dbReference>
<accession>A0A6P5YVK2</accession>
<evidence type="ECO:0000256" key="6">
    <source>
        <dbReference type="ARBA" id="ARBA00023242"/>
    </source>
</evidence>
<gene>
    <name evidence="11 12" type="primary">LOC111295387</name>
</gene>
<keyword evidence="3 7" id="KW-0863">Zinc-finger</keyword>
<dbReference type="RefSeq" id="XP_022744587.1">
    <property type="nucleotide sequence ID" value="XM_022888852.1"/>
</dbReference>
<dbReference type="Proteomes" id="UP000515121">
    <property type="component" value="Unplaced"/>
</dbReference>
<feature type="region of interest" description="Disordered" evidence="8">
    <location>
        <begin position="131"/>
        <end position="154"/>
    </location>
</feature>
<evidence type="ECO:0000313" key="12">
    <source>
        <dbReference type="RefSeq" id="XP_022744588.1"/>
    </source>
</evidence>
<evidence type="ECO:0000313" key="10">
    <source>
        <dbReference type="Proteomes" id="UP000515121"/>
    </source>
</evidence>
<keyword evidence="2" id="KW-0479">Metal-binding</keyword>
<dbReference type="InterPro" id="IPR008906">
    <property type="entry name" value="HATC_C_dom"/>
</dbReference>
<evidence type="ECO:0000256" key="1">
    <source>
        <dbReference type="ARBA" id="ARBA00004123"/>
    </source>
</evidence>
<dbReference type="OrthoDB" id="645489at2759"/>
<sequence length="753" mass="85262">MASNLEPIPITPQKHDPAWKHCQMFKNGERVQLKCIYCGKIFKGGGIHRIKEHLAGHKGNASTCLRVPSDVRLIMRESLDVVVVKKRKKQKIAEEITNVNLVSSETDTFANQVDTNTGLHMIGEPDTLEPSSSLLVNREGTSNASGERRKRGKGKISAAEANALIVSTVELGAKRVNNHVHMAIGRFLFDIGAPLDAVNSVYFQPMVDAIVLGGSGPLMPLRNDLQGWVLKKLVEEVKNDNDKVMAAWVRTGCSILVNQWNTETGRILLNFLVYCPEGTVFLKSIDASSVINSSDALYELLKQVVEEVGFKHVLQMITNSEEQYIVAGRRLAETFPTLYWTPCAAQCVHLILEDFAKLEWINAILEQARSITRFIYNNSVVLNMVRRYTFGNDIVEPAVTRSATNFTTLKRMVDLKNNLQAMVTSQDWIDCPYSKKPGGLELLDLVSNQSFWSSCVLITQLTNPLLRILRMVGSEKRPAMGYVYAGMYRAKETIKKELVKRDDYMVYWNIIDHWWEQQWHHPLHAAGFYLNPKFFYSMEGDMPNEMLSGMLDCIEKLVPDVEVQDKISKEINSYKNAVGDFGRKMAVRARDTLLPAEWWSTYGGSCPNLARLAIHVLSQTCSTLGLKQNQIPFEKVHETRNCLEHHRLRDLIFVQCNLQLRQIGYESKQEDSMQPMSFEAATIVEDWVTGMDTVLEDDTYSDWMKLDALSVNTMLLRPSSDEVEELGAVFDDCEIFNRVKEGDEENAEDNVVS</sequence>
<dbReference type="RefSeq" id="XP_022744588.1">
    <property type="nucleotide sequence ID" value="XM_022888853.1"/>
</dbReference>
<dbReference type="SUPFAM" id="SSF53098">
    <property type="entry name" value="Ribonuclease H-like"/>
    <property type="match status" value="1"/>
</dbReference>
<keyword evidence="6" id="KW-0539">Nucleus</keyword>
<organism evidence="10 12">
    <name type="scientific">Durio zibethinus</name>
    <name type="common">Durian</name>
    <dbReference type="NCBI Taxonomy" id="66656"/>
    <lineage>
        <taxon>Eukaryota</taxon>
        <taxon>Viridiplantae</taxon>
        <taxon>Streptophyta</taxon>
        <taxon>Embryophyta</taxon>
        <taxon>Tracheophyta</taxon>
        <taxon>Spermatophyta</taxon>
        <taxon>Magnoliopsida</taxon>
        <taxon>eudicotyledons</taxon>
        <taxon>Gunneridae</taxon>
        <taxon>Pentapetalae</taxon>
        <taxon>rosids</taxon>
        <taxon>malvids</taxon>
        <taxon>Malvales</taxon>
        <taxon>Malvaceae</taxon>
        <taxon>Helicteroideae</taxon>
        <taxon>Durio</taxon>
    </lineage>
</organism>
<keyword evidence="5" id="KW-0238">DNA-binding</keyword>
<evidence type="ECO:0000256" key="5">
    <source>
        <dbReference type="ARBA" id="ARBA00023125"/>
    </source>
</evidence>
<dbReference type="GO" id="GO:0008270">
    <property type="term" value="F:zinc ion binding"/>
    <property type="evidence" value="ECO:0007669"/>
    <property type="project" value="UniProtKB-KW"/>
</dbReference>
<dbReference type="PANTHER" id="PTHR32166">
    <property type="entry name" value="OSJNBA0013A04.12 PROTEIN"/>
    <property type="match status" value="1"/>
</dbReference>
<dbReference type="Pfam" id="PF05699">
    <property type="entry name" value="Dimer_Tnp_hAT"/>
    <property type="match status" value="1"/>
</dbReference>
<dbReference type="GO" id="GO:0005634">
    <property type="term" value="C:nucleus"/>
    <property type="evidence" value="ECO:0007669"/>
    <property type="project" value="UniProtKB-SubCell"/>
</dbReference>
<evidence type="ECO:0000256" key="7">
    <source>
        <dbReference type="PROSITE-ProRule" id="PRU00027"/>
    </source>
</evidence>